<evidence type="ECO:0000256" key="5">
    <source>
        <dbReference type="ARBA" id="ARBA00023136"/>
    </source>
</evidence>
<dbReference type="Proteomes" id="UP000294619">
    <property type="component" value="Unassembled WGS sequence"/>
</dbReference>
<name>A0A4R3YCU6_9PAST</name>
<proteinExistence type="predicted"/>
<evidence type="ECO:0000256" key="1">
    <source>
        <dbReference type="ARBA" id="ARBA00004323"/>
    </source>
</evidence>
<feature type="domain" description="Alpha 1,4-glycosyltransferase" evidence="6">
    <location>
        <begin position="172"/>
        <end position="258"/>
    </location>
</feature>
<dbReference type="InterPro" id="IPR007652">
    <property type="entry name" value="A1-4-GlycosylTfrase_dom"/>
</dbReference>
<dbReference type="EMBL" id="SMCP01000001">
    <property type="protein sequence ID" value="TCV89830.1"/>
    <property type="molecule type" value="Genomic_DNA"/>
</dbReference>
<keyword evidence="4" id="KW-0333">Golgi apparatus</keyword>
<evidence type="ECO:0000256" key="3">
    <source>
        <dbReference type="ARBA" id="ARBA00022679"/>
    </source>
</evidence>
<comment type="subcellular location">
    <subcellularLocation>
        <location evidence="1">Golgi apparatus membrane</location>
        <topology evidence="1">Single-pass type II membrane protein</topology>
    </subcellularLocation>
</comment>
<organism evidence="7 8">
    <name type="scientific">Testudinibacter aquarius</name>
    <dbReference type="NCBI Taxonomy" id="1524974"/>
    <lineage>
        <taxon>Bacteria</taxon>
        <taxon>Pseudomonadati</taxon>
        <taxon>Pseudomonadota</taxon>
        <taxon>Gammaproteobacteria</taxon>
        <taxon>Pasteurellales</taxon>
        <taxon>Pasteurellaceae</taxon>
        <taxon>Testudinibacter</taxon>
    </lineage>
</organism>
<keyword evidence="2" id="KW-0328">Glycosyltransferase</keyword>
<dbReference type="RefSeq" id="WP_132964375.1">
    <property type="nucleotide sequence ID" value="NZ_LEKL01000014.1"/>
</dbReference>
<dbReference type="Gene3D" id="3.90.550.20">
    <property type="match status" value="1"/>
</dbReference>
<dbReference type="PANTHER" id="PTHR12042">
    <property type="entry name" value="LACTOSYLCERAMIDE 4-ALPHA-GALACTOSYLTRANSFERASE ALPHA- 1,4-GALACTOSYLTRANSFERASE"/>
    <property type="match status" value="1"/>
</dbReference>
<dbReference type="GO" id="GO:0016758">
    <property type="term" value="F:hexosyltransferase activity"/>
    <property type="evidence" value="ECO:0007669"/>
    <property type="project" value="UniProtKB-ARBA"/>
</dbReference>
<gene>
    <name evidence="7" type="ORF">EDC16_101140</name>
</gene>
<dbReference type="AlphaFoldDB" id="A0A4R3YCU6"/>
<keyword evidence="5" id="KW-0472">Membrane</keyword>
<dbReference type="InterPro" id="IPR029044">
    <property type="entry name" value="Nucleotide-diphossugar_trans"/>
</dbReference>
<dbReference type="InterPro" id="IPR007577">
    <property type="entry name" value="GlycoTrfase_DXD_sugar-bd_CS"/>
</dbReference>
<sequence>MNKDPIQMVWIGDSISRLEYLCMQSFIANGHSVHLYAYSQIAGLPKDVLCFDANEVVPKEQIFLHKGSYAAFADLFRWKLLAVKGGYYCDTDMLCIHPFEFKEEAIVGKQSNNSFNCAFLKFPPQHPIVLEMLDCALNPNKIKPYDTRRIKRKKIFKKLINNSEQIGWGETAGPPALTRVINYLGTQKDCIIKDFTFFYPIDCSNFDALFDETLVGEPLYKNTTMVHLWNEMLRRGNIDKNKPFNPDSFVGRYFYLYCSEYDAL</sequence>
<keyword evidence="3 7" id="KW-0808">Transferase</keyword>
<dbReference type="PANTHER" id="PTHR12042:SF21">
    <property type="entry name" value="ALPHA1,4-GALACTOSYLTRANSFERASE 1-RELATED"/>
    <property type="match status" value="1"/>
</dbReference>
<protein>
    <submittedName>
        <fullName evidence="7">Glycosyl transferase-like sugar-binding protein</fullName>
    </submittedName>
</protein>
<dbReference type="SUPFAM" id="SSF53448">
    <property type="entry name" value="Nucleotide-diphospho-sugar transferases"/>
    <property type="match status" value="1"/>
</dbReference>
<dbReference type="GO" id="GO:0006688">
    <property type="term" value="P:glycosphingolipid biosynthetic process"/>
    <property type="evidence" value="ECO:0007669"/>
    <property type="project" value="TreeGrafter"/>
</dbReference>
<comment type="caution">
    <text evidence="7">The sequence shown here is derived from an EMBL/GenBank/DDBJ whole genome shotgun (WGS) entry which is preliminary data.</text>
</comment>
<reference evidence="7 8" key="1">
    <citation type="submission" date="2019-03" db="EMBL/GenBank/DDBJ databases">
        <title>Genomic Encyclopedia of Type Strains, Phase IV (KMG-IV): sequencing the most valuable type-strain genomes for metagenomic binning, comparative biology and taxonomic classification.</title>
        <authorList>
            <person name="Goeker M."/>
        </authorList>
    </citation>
    <scope>NUCLEOTIDE SEQUENCE [LARGE SCALE GENOMIC DNA]</scope>
    <source>
        <strain evidence="7 8">DSM 28140</strain>
    </source>
</reference>
<evidence type="ECO:0000313" key="7">
    <source>
        <dbReference type="EMBL" id="TCV89830.1"/>
    </source>
</evidence>
<evidence type="ECO:0000313" key="8">
    <source>
        <dbReference type="Proteomes" id="UP000294619"/>
    </source>
</evidence>
<dbReference type="InterPro" id="IPR051981">
    <property type="entry name" value="Glycosyltransf_32"/>
</dbReference>
<dbReference type="Pfam" id="PF04488">
    <property type="entry name" value="Gly_transf_sug"/>
    <property type="match status" value="1"/>
</dbReference>
<evidence type="ECO:0000256" key="2">
    <source>
        <dbReference type="ARBA" id="ARBA00022676"/>
    </source>
</evidence>
<accession>A0A4R3YCU6</accession>
<dbReference type="GO" id="GO:0016020">
    <property type="term" value="C:membrane"/>
    <property type="evidence" value="ECO:0007669"/>
    <property type="project" value="GOC"/>
</dbReference>
<evidence type="ECO:0000256" key="4">
    <source>
        <dbReference type="ARBA" id="ARBA00023034"/>
    </source>
</evidence>
<dbReference type="Pfam" id="PF04572">
    <property type="entry name" value="Gb3_synth"/>
    <property type="match status" value="1"/>
</dbReference>
<evidence type="ECO:0000259" key="6">
    <source>
        <dbReference type="Pfam" id="PF04572"/>
    </source>
</evidence>